<gene>
    <name evidence="1" type="ORF">H2198_002135</name>
</gene>
<dbReference type="EMBL" id="JAPDRQ010000025">
    <property type="protein sequence ID" value="KAJ9661191.1"/>
    <property type="molecule type" value="Genomic_DNA"/>
</dbReference>
<accession>A0ACC3AF47</accession>
<evidence type="ECO:0000313" key="2">
    <source>
        <dbReference type="Proteomes" id="UP001172386"/>
    </source>
</evidence>
<sequence>MPSPEEALQRYSTPFQRHLSFFDRNDDGFIHFGEALRGNLSIGLDFPVALIMAFGYHIIYGNTRSTLFGPFNPIEIAKVHTSRDMLESVDVEDLPACGIPRKDLVHLAQPSGLMDRAHVNGLWAFAANRQGFISAHDIRLYQQGVMLYELARRRTEIKDNRDNVLPLYRGGPISVTGHSWFVDKLLGVKVYQQPKEQKRT</sequence>
<keyword evidence="2" id="KW-1185">Reference proteome</keyword>
<protein>
    <submittedName>
        <fullName evidence="1">Uncharacterized protein</fullName>
    </submittedName>
</protein>
<organism evidence="1 2">
    <name type="scientific">Neophaeococcomyces mojaviensis</name>
    <dbReference type="NCBI Taxonomy" id="3383035"/>
    <lineage>
        <taxon>Eukaryota</taxon>
        <taxon>Fungi</taxon>
        <taxon>Dikarya</taxon>
        <taxon>Ascomycota</taxon>
        <taxon>Pezizomycotina</taxon>
        <taxon>Eurotiomycetes</taxon>
        <taxon>Chaetothyriomycetidae</taxon>
        <taxon>Chaetothyriales</taxon>
        <taxon>Chaetothyriales incertae sedis</taxon>
        <taxon>Neophaeococcomyces</taxon>
    </lineage>
</organism>
<name>A0ACC3AF47_9EURO</name>
<proteinExistence type="predicted"/>
<comment type="caution">
    <text evidence="1">The sequence shown here is derived from an EMBL/GenBank/DDBJ whole genome shotgun (WGS) entry which is preliminary data.</text>
</comment>
<dbReference type="Proteomes" id="UP001172386">
    <property type="component" value="Unassembled WGS sequence"/>
</dbReference>
<reference evidence="1" key="1">
    <citation type="submission" date="2022-10" db="EMBL/GenBank/DDBJ databases">
        <title>Culturing micro-colonial fungi from biological soil crusts in the Mojave desert and describing Neophaeococcomyces mojavensis, and introducing the new genera and species Taxawa tesnikishii.</title>
        <authorList>
            <person name="Kurbessoian T."/>
            <person name="Stajich J.E."/>
        </authorList>
    </citation>
    <scope>NUCLEOTIDE SEQUENCE</scope>
    <source>
        <strain evidence="1">JES_112</strain>
    </source>
</reference>
<evidence type="ECO:0000313" key="1">
    <source>
        <dbReference type="EMBL" id="KAJ9661191.1"/>
    </source>
</evidence>